<dbReference type="Proteomes" id="UP000028007">
    <property type="component" value="Unassembled WGS sequence"/>
</dbReference>
<dbReference type="Pfam" id="PF13847">
    <property type="entry name" value="Methyltransf_31"/>
    <property type="match status" value="1"/>
</dbReference>
<keyword evidence="3" id="KW-1185">Reference proteome</keyword>
<evidence type="ECO:0000259" key="1">
    <source>
        <dbReference type="Pfam" id="PF13847"/>
    </source>
</evidence>
<dbReference type="AlphaFoldDB" id="A0A081PDN8"/>
<feature type="domain" description="Methyltransferase" evidence="1">
    <location>
        <begin position="54"/>
        <end position="151"/>
    </location>
</feature>
<evidence type="ECO:0000313" key="2">
    <source>
        <dbReference type="EMBL" id="KEQ28811.1"/>
    </source>
</evidence>
<dbReference type="eggNOG" id="COG0220">
    <property type="taxonomic scope" value="Bacteria"/>
</dbReference>
<organism evidence="2 3">
    <name type="scientific">Pedobacter antarcticus 4BY</name>
    <dbReference type="NCBI Taxonomy" id="1358423"/>
    <lineage>
        <taxon>Bacteria</taxon>
        <taxon>Pseudomonadati</taxon>
        <taxon>Bacteroidota</taxon>
        <taxon>Sphingobacteriia</taxon>
        <taxon>Sphingobacteriales</taxon>
        <taxon>Sphingobacteriaceae</taxon>
        <taxon>Pedobacter</taxon>
    </lineage>
</organism>
<comment type="caution">
    <text evidence="2">The sequence shown here is derived from an EMBL/GenBank/DDBJ whole genome shotgun (WGS) entry which is preliminary data.</text>
</comment>
<reference evidence="2 3" key="1">
    <citation type="journal article" date="1992" name="Int. J. Syst. Bacteriol.">
        <title>Sphingobacterium antarcticus sp. nov. a Psychrotrophic Bacterium from the Soils of Schirmacher Oasis, Antarctica.</title>
        <authorList>
            <person name="Shivaji S."/>
            <person name="Ray M.K."/>
            <person name="Rao N.S."/>
            <person name="Saiserr L."/>
            <person name="Jagannadham M.V."/>
            <person name="Kumar G.S."/>
            <person name="Reddy G."/>
            <person name="Bhargava P.M."/>
        </authorList>
    </citation>
    <scope>NUCLEOTIDE SEQUENCE [LARGE SCALE GENOMIC DNA]</scope>
    <source>
        <strain evidence="2 3">4BY</strain>
    </source>
</reference>
<proteinExistence type="predicted"/>
<name>A0A081PDN8_9SPHI</name>
<evidence type="ECO:0000313" key="3">
    <source>
        <dbReference type="Proteomes" id="UP000028007"/>
    </source>
</evidence>
<dbReference type="SUPFAM" id="SSF53335">
    <property type="entry name" value="S-adenosyl-L-methionine-dependent methyltransferases"/>
    <property type="match status" value="1"/>
</dbReference>
<dbReference type="Gene3D" id="3.40.50.150">
    <property type="entry name" value="Vaccinia Virus protein VP39"/>
    <property type="match status" value="1"/>
</dbReference>
<dbReference type="EMBL" id="JNFF01000104">
    <property type="protein sequence ID" value="KEQ28811.1"/>
    <property type="molecule type" value="Genomic_DNA"/>
</dbReference>
<sequence length="203" mass="23183">MNSWPKAAIMNKDIFSGDEAFDSLYSLRARQLSAIHWTPMEIAKKAGAFLCADGGKHILDIGSGVGKFCIIAAHFNNDFVFHGIEQRKSLTDEALIAQKATNTGNVNFIQGNFNNLRMEEFDHFYFYNSFMENLDYHIPIDNLIPTSAEIYTEYLQTFQDVLEDRKPGTRLATYHADEHYIPGSYKKINHRPGNPLILWIKNS</sequence>
<dbReference type="InterPro" id="IPR029063">
    <property type="entry name" value="SAM-dependent_MTases_sf"/>
</dbReference>
<protein>
    <recommendedName>
        <fullName evidence="1">Methyltransferase domain-containing protein</fullName>
    </recommendedName>
</protein>
<dbReference type="InterPro" id="IPR025714">
    <property type="entry name" value="Methyltranfer_dom"/>
</dbReference>
<dbReference type="CDD" id="cd02440">
    <property type="entry name" value="AdoMet_MTases"/>
    <property type="match status" value="1"/>
</dbReference>
<accession>A0A081PDN8</accession>
<gene>
    <name evidence="2" type="ORF">N180_20635</name>
</gene>